<evidence type="ECO:0000256" key="1">
    <source>
        <dbReference type="SAM" id="Phobius"/>
    </source>
</evidence>
<feature type="transmembrane region" description="Helical" evidence="1">
    <location>
        <begin position="35"/>
        <end position="58"/>
    </location>
</feature>
<keyword evidence="1" id="KW-1133">Transmembrane helix</keyword>
<evidence type="ECO:0000313" key="2">
    <source>
        <dbReference type="EMBL" id="MCL7031376.1"/>
    </source>
</evidence>
<comment type="caution">
    <text evidence="2">The sequence shown here is derived from an EMBL/GenBank/DDBJ whole genome shotgun (WGS) entry which is preliminary data.</text>
</comment>
<keyword evidence="1" id="KW-0812">Transmembrane</keyword>
<feature type="transmembrane region" description="Helical" evidence="1">
    <location>
        <begin position="64"/>
        <end position="96"/>
    </location>
</feature>
<reference evidence="2" key="1">
    <citation type="submission" date="2022-03" db="EMBL/GenBank/DDBJ databases">
        <title>A functionally conserved STORR gene fusion in Papaver species that diverged 16.8 million years ago.</title>
        <authorList>
            <person name="Catania T."/>
        </authorList>
    </citation>
    <scope>NUCLEOTIDE SEQUENCE</scope>
    <source>
        <strain evidence="2">S-191538</strain>
    </source>
</reference>
<keyword evidence="3" id="KW-1185">Reference proteome</keyword>
<dbReference type="PANTHER" id="PTHR33133:SF24">
    <property type="entry name" value="OS01G0800300 PROTEIN"/>
    <property type="match status" value="1"/>
</dbReference>
<evidence type="ECO:0000313" key="3">
    <source>
        <dbReference type="Proteomes" id="UP001177140"/>
    </source>
</evidence>
<dbReference type="AlphaFoldDB" id="A0AA41S9Z9"/>
<dbReference type="Proteomes" id="UP001177140">
    <property type="component" value="Unassembled WGS sequence"/>
</dbReference>
<keyword evidence="1" id="KW-0472">Membrane</keyword>
<gene>
    <name evidence="2" type="ORF">MKW94_002736</name>
</gene>
<dbReference type="PANTHER" id="PTHR33133">
    <property type="entry name" value="OS08G0107100 PROTEIN-RELATED"/>
    <property type="match status" value="1"/>
</dbReference>
<feature type="transmembrane region" description="Helical" evidence="1">
    <location>
        <begin position="117"/>
        <end position="142"/>
    </location>
</feature>
<protein>
    <submittedName>
        <fullName evidence="2">Uncharacterized protein</fullName>
    </submittedName>
</protein>
<accession>A0AA41S9Z9</accession>
<sequence length="215" mass="23663">MIFILASRYVSRPVSCISILHAIPSISKRHLITSIYALPLLIGAYLANFAYLCLIHAIPKLNVIAIIFAIIYGFFITGVDVYIMALWNLANVISVLEPNVHGLSAMKKSKQLLPGRTSIAMIFVDVYLLAALVILLMANLVMTMNIHIIVRILLIAFCVIIMAGVNFVGLIGQSVLYYACKSCHNQAIDRKVLNEHLCGKKFASSNSVEGDKVEV</sequence>
<name>A0AA41S9Z9_PAPNU</name>
<feature type="transmembrane region" description="Helical" evidence="1">
    <location>
        <begin position="148"/>
        <end position="171"/>
    </location>
</feature>
<proteinExistence type="predicted"/>
<organism evidence="2 3">
    <name type="scientific">Papaver nudicaule</name>
    <name type="common">Iceland poppy</name>
    <dbReference type="NCBI Taxonomy" id="74823"/>
    <lineage>
        <taxon>Eukaryota</taxon>
        <taxon>Viridiplantae</taxon>
        <taxon>Streptophyta</taxon>
        <taxon>Embryophyta</taxon>
        <taxon>Tracheophyta</taxon>
        <taxon>Spermatophyta</taxon>
        <taxon>Magnoliopsida</taxon>
        <taxon>Ranunculales</taxon>
        <taxon>Papaveraceae</taxon>
        <taxon>Papaveroideae</taxon>
        <taxon>Papaver</taxon>
    </lineage>
</organism>
<dbReference type="EMBL" id="JAJJMA010111500">
    <property type="protein sequence ID" value="MCL7031376.1"/>
    <property type="molecule type" value="Genomic_DNA"/>
</dbReference>